<dbReference type="InterPro" id="IPR027417">
    <property type="entry name" value="P-loop_NTPase"/>
</dbReference>
<keyword evidence="3 15" id="KW-1003">Cell membrane</keyword>
<keyword evidence="9 15" id="KW-0862">Zinc</keyword>
<keyword evidence="6 15" id="KW-0479">Metal-binding</keyword>
<dbReference type="PROSITE" id="PS00674">
    <property type="entry name" value="AAA"/>
    <property type="match status" value="1"/>
</dbReference>
<dbReference type="CDD" id="cd19501">
    <property type="entry name" value="RecA-like_FtsH"/>
    <property type="match status" value="1"/>
</dbReference>
<dbReference type="GO" id="GO:0004222">
    <property type="term" value="F:metalloendopeptidase activity"/>
    <property type="evidence" value="ECO:0007669"/>
    <property type="project" value="InterPro"/>
</dbReference>
<dbReference type="GO" id="GO:0030163">
    <property type="term" value="P:protein catabolic process"/>
    <property type="evidence" value="ECO:0007669"/>
    <property type="project" value="UniProtKB-UniRule"/>
</dbReference>
<dbReference type="Gene3D" id="1.10.8.60">
    <property type="match status" value="1"/>
</dbReference>
<dbReference type="InterPro" id="IPR003960">
    <property type="entry name" value="ATPase_AAA_CS"/>
</dbReference>
<feature type="active site" evidence="15">
    <location>
        <position position="420"/>
    </location>
</feature>
<comment type="function">
    <text evidence="15">Acts as a processive, ATP-dependent zinc metallopeptidase for both cytoplasmic and membrane proteins. Plays a role in the quality control of integral membrane proteins.</text>
</comment>
<dbReference type="EC" id="3.4.24.-" evidence="15"/>
<evidence type="ECO:0000256" key="14">
    <source>
        <dbReference type="ARBA" id="ARBA00061570"/>
    </source>
</evidence>
<comment type="subcellular location">
    <subcellularLocation>
        <location evidence="15">Cell membrane</location>
        <topology evidence="15">Multi-pass membrane protein</topology>
        <orientation evidence="15">Cytoplasmic side</orientation>
    </subcellularLocation>
    <subcellularLocation>
        <location evidence="1">Membrane</location>
    </subcellularLocation>
</comment>
<evidence type="ECO:0000256" key="8">
    <source>
        <dbReference type="ARBA" id="ARBA00022801"/>
    </source>
</evidence>
<evidence type="ECO:0000313" key="20">
    <source>
        <dbReference type="Proteomes" id="UP000431451"/>
    </source>
</evidence>
<dbReference type="InterPro" id="IPR003959">
    <property type="entry name" value="ATPase_AAA_core"/>
</dbReference>
<evidence type="ECO:0000256" key="4">
    <source>
        <dbReference type="ARBA" id="ARBA00022670"/>
    </source>
</evidence>
<dbReference type="GO" id="GO:0006508">
    <property type="term" value="P:proteolysis"/>
    <property type="evidence" value="ECO:0007669"/>
    <property type="project" value="UniProtKB-KW"/>
</dbReference>
<organism evidence="19 20">
    <name type="scientific">Clostridium neonatale</name>
    <dbReference type="NCBI Taxonomy" id="137838"/>
    <lineage>
        <taxon>Bacteria</taxon>
        <taxon>Bacillati</taxon>
        <taxon>Bacillota</taxon>
        <taxon>Clostridia</taxon>
        <taxon>Eubacteriales</taxon>
        <taxon>Clostridiaceae</taxon>
        <taxon>Clostridium</taxon>
    </lineage>
</organism>
<reference evidence="19 20" key="1">
    <citation type="submission" date="2018-06" db="EMBL/GenBank/DDBJ databases">
        <authorList>
            <consortium name="IHU Genomes"/>
        </authorList>
    </citation>
    <scope>NUCLEOTIDE SEQUENCE [LARGE SCALE GENOMIC DNA]</scope>
    <source>
        <strain evidence="19 20">NEC25</strain>
    </source>
</reference>
<dbReference type="SUPFAM" id="SSF52540">
    <property type="entry name" value="P-loop containing nucleoside triphosphate hydrolases"/>
    <property type="match status" value="1"/>
</dbReference>
<protein>
    <recommendedName>
        <fullName evidence="15">ATP-dependent zinc metalloprotease FtsH</fullName>
        <ecNumber evidence="15">3.4.24.-</ecNumber>
    </recommendedName>
</protein>
<comment type="subunit">
    <text evidence="15">Homohexamer.</text>
</comment>
<evidence type="ECO:0000256" key="13">
    <source>
        <dbReference type="ARBA" id="ARBA00023136"/>
    </source>
</evidence>
<dbReference type="HAMAP" id="MF_01458">
    <property type="entry name" value="FtsH"/>
    <property type="match status" value="1"/>
</dbReference>
<name>A0A650LP95_9CLOT</name>
<dbReference type="GO" id="GO:0008270">
    <property type="term" value="F:zinc ion binding"/>
    <property type="evidence" value="ECO:0007669"/>
    <property type="project" value="UniProtKB-UniRule"/>
</dbReference>
<feature type="transmembrane region" description="Helical" evidence="15">
    <location>
        <begin position="7"/>
        <end position="25"/>
    </location>
</feature>
<dbReference type="SMART" id="SM00382">
    <property type="entry name" value="AAA"/>
    <property type="match status" value="1"/>
</dbReference>
<keyword evidence="11 15" id="KW-1133">Transmembrane helix</keyword>
<dbReference type="SUPFAM" id="SSF140990">
    <property type="entry name" value="FtsH protease domain-like"/>
    <property type="match status" value="1"/>
</dbReference>
<keyword evidence="5 15" id="KW-0812">Transmembrane</keyword>
<dbReference type="InterPro" id="IPR000642">
    <property type="entry name" value="Peptidase_M41"/>
</dbReference>
<dbReference type="GO" id="GO:0004176">
    <property type="term" value="F:ATP-dependent peptidase activity"/>
    <property type="evidence" value="ECO:0007669"/>
    <property type="project" value="InterPro"/>
</dbReference>
<dbReference type="AlphaFoldDB" id="A0A650LP95"/>
<evidence type="ECO:0000313" key="19">
    <source>
        <dbReference type="EMBL" id="VCT82581.1"/>
    </source>
</evidence>
<evidence type="ECO:0000256" key="2">
    <source>
        <dbReference type="ARBA" id="ARBA00010044"/>
    </source>
</evidence>
<evidence type="ECO:0000256" key="16">
    <source>
        <dbReference type="RuleBase" id="RU003651"/>
    </source>
</evidence>
<evidence type="ECO:0000256" key="6">
    <source>
        <dbReference type="ARBA" id="ARBA00022723"/>
    </source>
</evidence>
<accession>A0A650LP95</accession>
<sequence>MKKYSSTAVWTVCAIMLFLAAVMMWETGKPSTDIPFNIFSQKWNADEIDSIVVENNKIEGKTKDNKKFSTYAPDELLTSLMENHKNPNVIVEFRAPSNNATWLATLLPFVLLAIVIFMFFFIFTQQSQGGGSGRGVMNFGKSKAKMVTPESQTVTFSDVAGADEEKAELEEIVDFLKQPSRYIQMGARIPKGVLLVGPPGTGKTLLAKAIAGEAGVPFFSISGSDFVEMFVGVGASRVRSLFEEAKKNSPCIVFIDEIDAVGRQRGAGLGGGHDEREQTLNQLLVEMDGFGVNEGIIMIAATNRPDILDPALLRPGRFDRQIVVGAPDVKGREEILKVHTKKKTLEESVKLDVLAKRTPGFSGADLENLANEAALLAVRKDRKQISMDEMEEAITRVIAGPEKKSKVITEHDKKLTAYHEAGHAVVMRLLPNCDPVHEISIIPRGRAGGYTMHLPKEDTSYTSKNKLKDEMVGLLGGRVAEKLIMGDISTGAKNDIDRASNIARSMIMEYGMSDVIGTISYNAGQDEVFLGRDIGKGRNFSEELGAKIDKEIKKTIDEAYNKAIDLLSNNLNKLHAVAQALIEKEKLDAKEFEEIFANS</sequence>
<dbReference type="Proteomes" id="UP000431451">
    <property type="component" value="Unassembled WGS sequence"/>
</dbReference>
<proteinExistence type="inferred from homology"/>
<dbReference type="InterPro" id="IPR037219">
    <property type="entry name" value="Peptidase_M41-like"/>
</dbReference>
<evidence type="ECO:0000256" key="15">
    <source>
        <dbReference type="HAMAP-Rule" id="MF_01458"/>
    </source>
</evidence>
<feature type="binding site" evidence="15">
    <location>
        <position position="419"/>
    </location>
    <ligand>
        <name>Zn(2+)</name>
        <dbReference type="ChEBI" id="CHEBI:29105"/>
        <note>catalytic</note>
    </ligand>
</feature>
<dbReference type="FunFam" id="1.20.58.760:FF:000001">
    <property type="entry name" value="ATP-dependent zinc metalloprotease FtsH"/>
    <property type="match status" value="1"/>
</dbReference>
<comment type="similarity">
    <text evidence="2 15">In the C-terminal section; belongs to the peptidase M41 family.</text>
</comment>
<dbReference type="GO" id="GO:0005524">
    <property type="term" value="F:ATP binding"/>
    <property type="evidence" value="ECO:0007669"/>
    <property type="project" value="UniProtKB-UniRule"/>
</dbReference>
<dbReference type="EMBL" id="CAKJVE010000004">
    <property type="protein sequence ID" value="CAG9703227.1"/>
    <property type="molecule type" value="Genomic_DNA"/>
</dbReference>
<dbReference type="FunFam" id="3.40.50.300:FF:000001">
    <property type="entry name" value="ATP-dependent zinc metalloprotease FtsH"/>
    <property type="match status" value="1"/>
</dbReference>
<dbReference type="Pfam" id="PF00004">
    <property type="entry name" value="AAA"/>
    <property type="match status" value="1"/>
</dbReference>
<dbReference type="InterPro" id="IPR005936">
    <property type="entry name" value="FtsH"/>
</dbReference>
<feature type="domain" description="AAA+ ATPase" evidence="17">
    <location>
        <begin position="189"/>
        <end position="328"/>
    </location>
</feature>
<dbReference type="FunFam" id="1.10.8.60:FF:000001">
    <property type="entry name" value="ATP-dependent zinc metalloprotease FtsH"/>
    <property type="match status" value="1"/>
</dbReference>
<feature type="binding site" evidence="15">
    <location>
        <begin position="197"/>
        <end position="204"/>
    </location>
    <ligand>
        <name>ATP</name>
        <dbReference type="ChEBI" id="CHEBI:30616"/>
    </ligand>
</feature>
<dbReference type="Gene3D" id="1.20.58.760">
    <property type="entry name" value="Peptidase M41"/>
    <property type="match status" value="1"/>
</dbReference>
<dbReference type="Pfam" id="PF01434">
    <property type="entry name" value="Peptidase_M41"/>
    <property type="match status" value="1"/>
</dbReference>
<evidence type="ECO:0000256" key="1">
    <source>
        <dbReference type="ARBA" id="ARBA00004370"/>
    </source>
</evidence>
<dbReference type="RefSeq" id="WP_159115448.1">
    <property type="nucleotide sequence ID" value="NZ_CAKJVE010000004.1"/>
</dbReference>
<evidence type="ECO:0000256" key="7">
    <source>
        <dbReference type="ARBA" id="ARBA00022741"/>
    </source>
</evidence>
<keyword evidence="4 15" id="KW-0645">Protease</keyword>
<keyword evidence="8 15" id="KW-0378">Hydrolase</keyword>
<comment type="cofactor">
    <cofactor evidence="15">
        <name>Zn(2+)</name>
        <dbReference type="ChEBI" id="CHEBI:29105"/>
    </cofactor>
    <text evidence="15">Binds 1 zinc ion per subunit.</text>
</comment>
<dbReference type="PANTHER" id="PTHR23076">
    <property type="entry name" value="METALLOPROTEASE M41 FTSH"/>
    <property type="match status" value="1"/>
</dbReference>
<dbReference type="Proteomes" id="UP000789738">
    <property type="component" value="Unassembled WGS sequence"/>
</dbReference>
<dbReference type="Pfam" id="PF17862">
    <property type="entry name" value="AAA_lid_3"/>
    <property type="match status" value="1"/>
</dbReference>
<dbReference type="Gene3D" id="3.40.50.300">
    <property type="entry name" value="P-loop containing nucleotide triphosphate hydrolases"/>
    <property type="match status" value="1"/>
</dbReference>
<dbReference type="Pfam" id="PF06480">
    <property type="entry name" value="FtsH_ext"/>
    <property type="match status" value="1"/>
</dbReference>
<feature type="transmembrane region" description="Helical" evidence="15">
    <location>
        <begin position="102"/>
        <end position="124"/>
    </location>
</feature>
<evidence type="ECO:0000256" key="9">
    <source>
        <dbReference type="ARBA" id="ARBA00022833"/>
    </source>
</evidence>
<evidence type="ECO:0000259" key="17">
    <source>
        <dbReference type="SMART" id="SM00382"/>
    </source>
</evidence>
<evidence type="ECO:0000256" key="5">
    <source>
        <dbReference type="ARBA" id="ARBA00022692"/>
    </source>
</evidence>
<dbReference type="PANTHER" id="PTHR23076:SF113">
    <property type="entry name" value="ATP-DEPENDENT ZINC METALLOPROTEASE FTSH 1, CHLOROPLASTIC-RELATED"/>
    <property type="match status" value="1"/>
</dbReference>
<dbReference type="InterPro" id="IPR041569">
    <property type="entry name" value="AAA_lid_3"/>
</dbReference>
<evidence type="ECO:0000313" key="18">
    <source>
        <dbReference type="EMBL" id="CAG9703227.1"/>
    </source>
</evidence>
<evidence type="ECO:0000256" key="10">
    <source>
        <dbReference type="ARBA" id="ARBA00022840"/>
    </source>
</evidence>
<dbReference type="InterPro" id="IPR011546">
    <property type="entry name" value="Pept_M41_FtsH_extracell"/>
</dbReference>
<keyword evidence="13 15" id="KW-0472">Membrane</keyword>
<dbReference type="InterPro" id="IPR003593">
    <property type="entry name" value="AAA+_ATPase"/>
</dbReference>
<dbReference type="EMBL" id="UWJD01000001">
    <property type="protein sequence ID" value="VCT82581.1"/>
    <property type="molecule type" value="Genomic_DNA"/>
</dbReference>
<keyword evidence="12 15" id="KW-0482">Metalloprotease</keyword>
<dbReference type="GO" id="GO:0016887">
    <property type="term" value="F:ATP hydrolysis activity"/>
    <property type="evidence" value="ECO:0007669"/>
    <property type="project" value="UniProtKB-UniRule"/>
</dbReference>
<dbReference type="NCBIfam" id="TIGR01241">
    <property type="entry name" value="FtsH_fam"/>
    <property type="match status" value="1"/>
</dbReference>
<evidence type="ECO:0000256" key="12">
    <source>
        <dbReference type="ARBA" id="ARBA00023049"/>
    </source>
</evidence>
<reference evidence="18" key="2">
    <citation type="submission" date="2021-10" db="EMBL/GenBank/DDBJ databases">
        <authorList>
            <person name="Mesa V."/>
        </authorList>
    </citation>
    <scope>NUCLEOTIDE SEQUENCE</scope>
    <source>
        <strain evidence="18">CC3_PB</strain>
    </source>
</reference>
<feature type="binding site" evidence="15">
    <location>
        <position position="495"/>
    </location>
    <ligand>
        <name>Zn(2+)</name>
        <dbReference type="ChEBI" id="CHEBI:29105"/>
        <note>catalytic</note>
    </ligand>
</feature>
<comment type="similarity">
    <text evidence="16">Belongs to the AAA ATPase family.</text>
</comment>
<feature type="binding site" evidence="15">
    <location>
        <position position="423"/>
    </location>
    <ligand>
        <name>Zn(2+)</name>
        <dbReference type="ChEBI" id="CHEBI:29105"/>
        <note>catalytic</note>
    </ligand>
</feature>
<evidence type="ECO:0000256" key="3">
    <source>
        <dbReference type="ARBA" id="ARBA00022475"/>
    </source>
</evidence>
<dbReference type="GO" id="GO:0005886">
    <property type="term" value="C:plasma membrane"/>
    <property type="evidence" value="ECO:0007669"/>
    <property type="project" value="UniProtKB-SubCell"/>
</dbReference>
<comment type="similarity">
    <text evidence="14 15">In the central section; belongs to the AAA ATPase family.</text>
</comment>
<keyword evidence="10 15" id="KW-0067">ATP-binding</keyword>
<dbReference type="Gene3D" id="3.30.720.210">
    <property type="match status" value="1"/>
</dbReference>
<keyword evidence="7 15" id="KW-0547">Nucleotide-binding</keyword>
<evidence type="ECO:0000256" key="11">
    <source>
        <dbReference type="ARBA" id="ARBA00022989"/>
    </source>
</evidence>
<gene>
    <name evidence="19" type="primary">ftsH_1</name>
    <name evidence="15 18" type="synonym">ftsH</name>
    <name evidence="18" type="ORF">CNEO_40452</name>
    <name evidence="19" type="ORF">CNEONATNEC25_00133</name>
</gene>